<evidence type="ECO:0000313" key="3">
    <source>
        <dbReference type="Proteomes" id="UP000636479"/>
    </source>
</evidence>
<accession>A0A8H6WBQ3</accession>
<gene>
    <name evidence="2" type="ORF">MIND_00449200</name>
</gene>
<dbReference type="EMBL" id="JACAZF010000004">
    <property type="protein sequence ID" value="KAF7306579.1"/>
    <property type="molecule type" value="Genomic_DNA"/>
</dbReference>
<feature type="chain" id="PRO_5034080726" evidence="1">
    <location>
        <begin position="19"/>
        <end position="138"/>
    </location>
</feature>
<sequence length="138" mass="15264">MFKAAFLGLFAAFAVASAGVVDVKTRADLPVHHNGDVLTWDYKGEIALENELFGMGVVRSDLPIPASITADGWEGPVILHLFDQMTIPATYPLAFPFFFNGSIYTAQLFKYDTSTLELTQTLVRSTEFMWVNQPGQDI</sequence>
<proteinExistence type="predicted"/>
<dbReference type="GeneID" id="59343822"/>
<name>A0A8H6WBQ3_9AGAR</name>
<organism evidence="2 3">
    <name type="scientific">Mycena indigotica</name>
    <dbReference type="NCBI Taxonomy" id="2126181"/>
    <lineage>
        <taxon>Eukaryota</taxon>
        <taxon>Fungi</taxon>
        <taxon>Dikarya</taxon>
        <taxon>Basidiomycota</taxon>
        <taxon>Agaricomycotina</taxon>
        <taxon>Agaricomycetes</taxon>
        <taxon>Agaricomycetidae</taxon>
        <taxon>Agaricales</taxon>
        <taxon>Marasmiineae</taxon>
        <taxon>Mycenaceae</taxon>
        <taxon>Mycena</taxon>
    </lineage>
</organism>
<protein>
    <submittedName>
        <fullName evidence="2">Uncharacterized protein</fullName>
    </submittedName>
</protein>
<dbReference type="AlphaFoldDB" id="A0A8H6WBQ3"/>
<reference evidence="2" key="1">
    <citation type="submission" date="2020-05" db="EMBL/GenBank/DDBJ databases">
        <title>Mycena genomes resolve the evolution of fungal bioluminescence.</title>
        <authorList>
            <person name="Tsai I.J."/>
        </authorList>
    </citation>
    <scope>NUCLEOTIDE SEQUENCE</scope>
    <source>
        <strain evidence="2">171206Taipei</strain>
    </source>
</reference>
<feature type="signal peptide" evidence="1">
    <location>
        <begin position="1"/>
        <end position="18"/>
    </location>
</feature>
<keyword evidence="3" id="KW-1185">Reference proteome</keyword>
<evidence type="ECO:0000313" key="2">
    <source>
        <dbReference type="EMBL" id="KAF7306579.1"/>
    </source>
</evidence>
<dbReference type="Proteomes" id="UP000636479">
    <property type="component" value="Unassembled WGS sequence"/>
</dbReference>
<dbReference type="OrthoDB" id="2988586at2759"/>
<evidence type="ECO:0000256" key="1">
    <source>
        <dbReference type="SAM" id="SignalP"/>
    </source>
</evidence>
<dbReference type="RefSeq" id="XP_037221598.1">
    <property type="nucleotide sequence ID" value="XM_037361306.1"/>
</dbReference>
<keyword evidence="1" id="KW-0732">Signal</keyword>
<comment type="caution">
    <text evidence="2">The sequence shown here is derived from an EMBL/GenBank/DDBJ whole genome shotgun (WGS) entry which is preliminary data.</text>
</comment>